<keyword evidence="9" id="KW-1185">Reference proteome</keyword>
<accession>A9VCL3</accession>
<dbReference type="KEGG" id="mbr:MONBRDRAFT_34569"/>
<evidence type="ECO:0000256" key="4">
    <source>
        <dbReference type="ARBA" id="ARBA00022927"/>
    </source>
</evidence>
<dbReference type="EMBL" id="CH991582">
    <property type="protein sequence ID" value="EDQ84704.1"/>
    <property type="molecule type" value="Genomic_DNA"/>
</dbReference>
<evidence type="ECO:0000259" key="6">
    <source>
        <dbReference type="Pfam" id="PF16528"/>
    </source>
</evidence>
<reference evidence="8 9" key="1">
    <citation type="journal article" date="2008" name="Nature">
        <title>The genome of the choanoflagellate Monosiga brevicollis and the origin of metazoans.</title>
        <authorList>
            <consortium name="JGI Sequencing"/>
            <person name="King N."/>
            <person name="Westbrook M.J."/>
            <person name="Young S.L."/>
            <person name="Kuo A."/>
            <person name="Abedin M."/>
            <person name="Chapman J."/>
            <person name="Fairclough S."/>
            <person name="Hellsten U."/>
            <person name="Isogai Y."/>
            <person name="Letunic I."/>
            <person name="Marr M."/>
            <person name="Pincus D."/>
            <person name="Putnam N."/>
            <person name="Rokas A."/>
            <person name="Wright K.J."/>
            <person name="Zuzow R."/>
            <person name="Dirks W."/>
            <person name="Good M."/>
            <person name="Goodstein D."/>
            <person name="Lemons D."/>
            <person name="Li W."/>
            <person name="Lyons J.B."/>
            <person name="Morris A."/>
            <person name="Nichols S."/>
            <person name="Richter D.J."/>
            <person name="Salamov A."/>
            <person name="Bork P."/>
            <person name="Lim W.A."/>
            <person name="Manning G."/>
            <person name="Miller W.T."/>
            <person name="McGinnis W."/>
            <person name="Shapiro H."/>
            <person name="Tjian R."/>
            <person name="Grigoriev I.V."/>
            <person name="Rokhsar D."/>
        </authorList>
    </citation>
    <scope>NUCLEOTIDE SEQUENCE [LARGE SCALE GENOMIC DNA]</scope>
    <source>
        <strain evidence="9">MX1 / ATCC 50154</strain>
    </source>
</reference>
<dbReference type="GO" id="GO:0015031">
    <property type="term" value="P:protein transport"/>
    <property type="evidence" value="ECO:0007669"/>
    <property type="project" value="UniProtKB-KW"/>
</dbReference>
<feature type="coiled-coil region" evidence="5">
    <location>
        <begin position="65"/>
        <end position="92"/>
    </location>
</feature>
<keyword evidence="5" id="KW-0175">Coiled coil</keyword>
<gene>
    <name evidence="8" type="ORF">MONBRDRAFT_34569</name>
</gene>
<name>A9VCL3_MONBE</name>
<dbReference type="Gene3D" id="1.20.58.1210">
    <property type="entry name" value="Exo84p, N-terminal helical domain"/>
    <property type="match status" value="1"/>
</dbReference>
<dbReference type="FunCoup" id="A9VCL3">
    <property type="interactions" value="1381"/>
</dbReference>
<feature type="domain" description="Exocyst component Exo84 C-terminal" evidence="6">
    <location>
        <begin position="253"/>
        <end position="361"/>
    </location>
</feature>
<evidence type="ECO:0000256" key="3">
    <source>
        <dbReference type="ARBA" id="ARBA00022483"/>
    </source>
</evidence>
<evidence type="ECO:0000256" key="5">
    <source>
        <dbReference type="SAM" id="Coils"/>
    </source>
</evidence>
<dbReference type="InterPro" id="IPR016159">
    <property type="entry name" value="Cullin_repeat-like_dom_sf"/>
</dbReference>
<dbReference type="RefSeq" id="XP_001750490.1">
    <property type="nucleotide sequence ID" value="XM_001750438.1"/>
</dbReference>
<proteinExistence type="inferred from homology"/>
<feature type="domain" description="Exocyst component Exo84 C-terminal" evidence="6">
    <location>
        <begin position="387"/>
        <end position="481"/>
    </location>
</feature>
<dbReference type="Proteomes" id="UP000001357">
    <property type="component" value="Unassembled WGS sequence"/>
</dbReference>
<dbReference type="GO" id="GO:0008104">
    <property type="term" value="P:intracellular protein localization"/>
    <property type="evidence" value="ECO:0000318"/>
    <property type="project" value="GO_Central"/>
</dbReference>
<dbReference type="Gene3D" id="2.30.29.30">
    <property type="entry name" value="Pleckstrin-homology domain (PH domain)/Phosphotyrosine-binding domain (PTB)"/>
    <property type="match status" value="1"/>
</dbReference>
<dbReference type="AlphaFoldDB" id="A9VCL3"/>
<dbReference type="SUPFAM" id="SSF50729">
    <property type="entry name" value="PH domain-like"/>
    <property type="match status" value="1"/>
</dbReference>
<dbReference type="GO" id="GO:0000145">
    <property type="term" value="C:exocyst"/>
    <property type="evidence" value="ECO:0000318"/>
    <property type="project" value="GO_Central"/>
</dbReference>
<dbReference type="GeneID" id="5895776"/>
<keyword evidence="4" id="KW-0653">Protein transport</keyword>
<dbReference type="eggNOG" id="KOG2215">
    <property type="taxonomic scope" value="Eukaryota"/>
</dbReference>
<dbReference type="InterPro" id="IPR055251">
    <property type="entry name" value="SOS1_NGEF_PH"/>
</dbReference>
<evidence type="ECO:0000313" key="9">
    <source>
        <dbReference type="Proteomes" id="UP000001357"/>
    </source>
</evidence>
<keyword evidence="2" id="KW-0813">Transport</keyword>
<keyword evidence="3" id="KW-0268">Exocytosis</keyword>
<dbReference type="Gene3D" id="1.20.58.1220">
    <property type="entry name" value="Exo84p, C-terminal helical domain"/>
    <property type="match status" value="1"/>
</dbReference>
<dbReference type="GO" id="GO:0006887">
    <property type="term" value="P:exocytosis"/>
    <property type="evidence" value="ECO:0007669"/>
    <property type="project" value="UniProtKB-KW"/>
</dbReference>
<dbReference type="InParanoid" id="A9VCL3"/>
<evidence type="ECO:0008006" key="10">
    <source>
        <dbReference type="Google" id="ProtNLM"/>
    </source>
</evidence>
<evidence type="ECO:0000256" key="1">
    <source>
        <dbReference type="ARBA" id="ARBA00007210"/>
    </source>
</evidence>
<dbReference type="InterPro" id="IPR042561">
    <property type="entry name" value="Exo84_C_1"/>
</dbReference>
<dbReference type="STRING" id="81824.A9VCL3"/>
<evidence type="ECO:0000259" key="7">
    <source>
        <dbReference type="Pfam" id="PF22697"/>
    </source>
</evidence>
<dbReference type="Pfam" id="PF08700">
    <property type="entry name" value="VPS51_Exo84_N"/>
    <property type="match status" value="1"/>
</dbReference>
<dbReference type="PANTHER" id="PTHR21426:SF12">
    <property type="entry name" value="EXOCYST COMPLEX COMPONENT 8"/>
    <property type="match status" value="1"/>
</dbReference>
<dbReference type="PANTHER" id="PTHR21426">
    <property type="entry name" value="EXOCYST COMPLEX COMPONENT 8"/>
    <property type="match status" value="1"/>
</dbReference>
<protein>
    <recommendedName>
        <fullName evidence="10">Exocyst complex component 8</fullName>
    </recommendedName>
</protein>
<evidence type="ECO:0000313" key="8">
    <source>
        <dbReference type="EMBL" id="EDQ84704.1"/>
    </source>
</evidence>
<dbReference type="Pfam" id="PF22697">
    <property type="entry name" value="SOS1_NGEF_PH"/>
    <property type="match status" value="1"/>
</dbReference>
<comment type="similarity">
    <text evidence="1">Belongs to the EXO84 family.</text>
</comment>
<dbReference type="InterPro" id="IPR032403">
    <property type="entry name" value="Exo84_C"/>
</dbReference>
<evidence type="ECO:0000256" key="2">
    <source>
        <dbReference type="ARBA" id="ARBA00022448"/>
    </source>
</evidence>
<dbReference type="InterPro" id="IPR033961">
    <property type="entry name" value="Exo84"/>
</dbReference>
<feature type="domain" description="SOS1/NGEF-like PH" evidence="7">
    <location>
        <begin position="128"/>
        <end position="225"/>
    </location>
</feature>
<organism evidence="8 9">
    <name type="scientific">Monosiga brevicollis</name>
    <name type="common">Choanoflagellate</name>
    <dbReference type="NCBI Taxonomy" id="81824"/>
    <lineage>
        <taxon>Eukaryota</taxon>
        <taxon>Choanoflagellata</taxon>
        <taxon>Craspedida</taxon>
        <taxon>Salpingoecidae</taxon>
        <taxon>Monosiga</taxon>
    </lineage>
</organism>
<dbReference type="InterPro" id="IPR042560">
    <property type="entry name" value="Exo84_C_2"/>
</dbReference>
<dbReference type="SUPFAM" id="SSF74788">
    <property type="entry name" value="Cullin repeat-like"/>
    <property type="match status" value="1"/>
</dbReference>
<dbReference type="InterPro" id="IPR011993">
    <property type="entry name" value="PH-like_dom_sf"/>
</dbReference>
<sequence>MEDLASADFDPQQWLDNFCATPDVTLEVMQNKVAEFKAQIDQNGMQLRENVFRHHGTYISTAKEISALEAQLHQVEHLLQVQENKVRDLEEVLETGIVPGHDVKDELEWTIHDVDGLDRLQTELENDSLLHQGTLTLWELGMQMVQAPVMLFLYHHLFVLAQFSDDEEGRPLQLLEATPTSQFAVQDLPDDDELVNAILLEANDRYILVAEAPAQKNTWLRFLRRVALAKAHGDDHLLDEGEEEPVKTKLDAWLVDAPDDLDVFIAQRRFQEAVDLVDSAHAALAPLVNHMEEAEQLALEVDERIGLLAQVLGDEITQAAMRPAVVRTTVFLMLRLNREDDARRKYLRYWSNEITRQMRCIPRRNMQPVCVVHLFIHWFAAGAYSSRRNLKVEGSTNLFIEKLSSTFFSILSATCQEFPELFGNCAMSIHAHWLKHEVVAFAAVFIRQVMDAANNTLTDIAAATDVVLQHLDRLRQQGLDMSFWFFHQIFEPLQQAVTKDGQARISETAVSLVDAREWTAMEFSGRAARKQFLDTMAAADIEHAEDYLEGMSTPLLEASQQFAREVNEFTVCACQTVHPQLLRTYCDVLRKMFLVMAKGYAQAHETATPGEQEILRLNIHFVVDVVFLKCTEKLKAAFQGPLPVLPEVQRQLAKIVSRLGQASPEDVSHI</sequence>
<dbReference type="Pfam" id="PF16528">
    <property type="entry name" value="Exo84_C"/>
    <property type="match status" value="2"/>
</dbReference>
<dbReference type="GO" id="GO:0006893">
    <property type="term" value="P:Golgi to plasma membrane transport"/>
    <property type="evidence" value="ECO:0000318"/>
    <property type="project" value="GO_Central"/>
</dbReference>